<name>A0ABS6B0Q4_9NOCA</name>
<comment type="caution">
    <text evidence="5">The sequence shown here is derived from an EMBL/GenBank/DDBJ whole genome shotgun (WGS) entry which is preliminary data.</text>
</comment>
<feature type="signal peptide" evidence="3">
    <location>
        <begin position="1"/>
        <end position="24"/>
    </location>
</feature>
<evidence type="ECO:0000259" key="4">
    <source>
        <dbReference type="Pfam" id="PF26580"/>
    </source>
</evidence>
<dbReference type="Pfam" id="PF26580">
    <property type="entry name" value="Mtb12_C"/>
    <property type="match status" value="1"/>
</dbReference>
<feature type="chain" id="PRO_5047094642" description="Low molecular weight antigen MTB12-like C-terminal domain-containing protein" evidence="3">
    <location>
        <begin position="25"/>
        <end position="166"/>
    </location>
</feature>
<keyword evidence="6" id="KW-1185">Reference proteome</keyword>
<dbReference type="EMBL" id="JAHKNI010000005">
    <property type="protein sequence ID" value="MBU3063360.1"/>
    <property type="molecule type" value="Genomic_DNA"/>
</dbReference>
<reference evidence="5 6" key="1">
    <citation type="submission" date="2021-06" db="EMBL/GenBank/DDBJ databases">
        <title>Actinomycetes sequencing.</title>
        <authorList>
            <person name="Shan Q."/>
        </authorList>
    </citation>
    <scope>NUCLEOTIDE SEQUENCE [LARGE SCALE GENOMIC DNA]</scope>
    <source>
        <strain evidence="5 6">NEAU-G5</strain>
    </source>
</reference>
<evidence type="ECO:0000313" key="5">
    <source>
        <dbReference type="EMBL" id="MBU3063360.1"/>
    </source>
</evidence>
<evidence type="ECO:0000256" key="2">
    <source>
        <dbReference type="ARBA" id="ARBA00093774"/>
    </source>
</evidence>
<protein>
    <recommendedName>
        <fullName evidence="4">Low molecular weight antigen MTB12-like C-terminal domain-containing protein</fullName>
    </recommendedName>
</protein>
<organism evidence="5 6">
    <name type="scientific">Nocardia albiluteola</name>
    <dbReference type="NCBI Taxonomy" id="2842303"/>
    <lineage>
        <taxon>Bacteria</taxon>
        <taxon>Bacillati</taxon>
        <taxon>Actinomycetota</taxon>
        <taxon>Actinomycetes</taxon>
        <taxon>Mycobacteriales</taxon>
        <taxon>Nocardiaceae</taxon>
        <taxon>Nocardia</taxon>
    </lineage>
</organism>
<evidence type="ECO:0000256" key="3">
    <source>
        <dbReference type="SAM" id="SignalP"/>
    </source>
</evidence>
<dbReference type="Proteomes" id="UP000733379">
    <property type="component" value="Unassembled WGS sequence"/>
</dbReference>
<dbReference type="RefSeq" id="WP_215918252.1">
    <property type="nucleotide sequence ID" value="NZ_JAHKNI010000005.1"/>
</dbReference>
<evidence type="ECO:0000256" key="1">
    <source>
        <dbReference type="ARBA" id="ARBA00022729"/>
    </source>
</evidence>
<dbReference type="InterPro" id="IPR058644">
    <property type="entry name" value="Mtb12-like_C"/>
</dbReference>
<gene>
    <name evidence="5" type="ORF">KO481_17725</name>
</gene>
<proteinExistence type="inferred from homology"/>
<sequence length="166" mass="16579">MFTGTIAARMFTVCALSAVLATTAACGGSGNKSSSSPATTPAATATQAVTQLYQQFFDGKTTADEKIALLENGQAFAATIKAQAGTPMAKSTTATVSNVSATADHATVTFTVLFDGKPALVGQPGSAIRTGGSWKVTASTFCALLTMEGNPPPACATATPTPPPAK</sequence>
<keyword evidence="1 3" id="KW-0732">Signal</keyword>
<evidence type="ECO:0000313" key="6">
    <source>
        <dbReference type="Proteomes" id="UP000733379"/>
    </source>
</evidence>
<feature type="domain" description="Low molecular weight antigen MTB12-like C-terminal" evidence="4">
    <location>
        <begin position="42"/>
        <end position="151"/>
    </location>
</feature>
<comment type="similarity">
    <text evidence="2">Belongs to the MTB12 family.</text>
</comment>
<accession>A0ABS6B0Q4</accession>